<dbReference type="PANTHER" id="PTHR37937">
    <property type="entry name" value="CONJUGATIVE TRANSFER: DNA TRANSPORT"/>
    <property type="match status" value="1"/>
</dbReference>
<keyword evidence="3" id="KW-1003">Cell membrane</keyword>
<dbReference type="OrthoDB" id="5298505at2"/>
<dbReference type="Proteomes" id="UP000094893">
    <property type="component" value="Unassembled WGS sequence"/>
</dbReference>
<dbReference type="EMBL" id="LWSA01000142">
    <property type="protein sequence ID" value="OCX72493.1"/>
    <property type="molecule type" value="Genomic_DNA"/>
</dbReference>
<dbReference type="AlphaFoldDB" id="A0A1C2J1T6"/>
<evidence type="ECO:0000313" key="10">
    <source>
        <dbReference type="EMBL" id="OCX74729.1"/>
    </source>
</evidence>
<dbReference type="Gene3D" id="3.40.50.300">
    <property type="entry name" value="P-loop containing nucleotide triphosphate hydrolases"/>
    <property type="match status" value="1"/>
</dbReference>
<dbReference type="Proteomes" id="UP000095008">
    <property type="component" value="Unassembled WGS sequence"/>
</dbReference>
<evidence type="ECO:0000256" key="8">
    <source>
        <dbReference type="SAM" id="Phobius"/>
    </source>
</evidence>
<dbReference type="SUPFAM" id="SSF52540">
    <property type="entry name" value="P-loop containing nucleoside triphosphate hydrolases"/>
    <property type="match status" value="1"/>
</dbReference>
<dbReference type="CDD" id="cd01127">
    <property type="entry name" value="TrwB_TraG_TraD_VirD4"/>
    <property type="match status" value="2"/>
</dbReference>
<name>A0A1C2J1T6_ACITH</name>
<dbReference type="PANTHER" id="PTHR37937:SF1">
    <property type="entry name" value="CONJUGATIVE TRANSFER: DNA TRANSPORT"/>
    <property type="match status" value="1"/>
</dbReference>
<comment type="similarity">
    <text evidence="2">Belongs to the VirD4/TraG family.</text>
</comment>
<evidence type="ECO:0000256" key="3">
    <source>
        <dbReference type="ARBA" id="ARBA00022475"/>
    </source>
</evidence>
<evidence type="ECO:0000256" key="1">
    <source>
        <dbReference type="ARBA" id="ARBA00004651"/>
    </source>
</evidence>
<organism evidence="9 11">
    <name type="scientific">Acidithiobacillus thiooxidans</name>
    <name type="common">Thiobacillus thiooxidans</name>
    <dbReference type="NCBI Taxonomy" id="930"/>
    <lineage>
        <taxon>Bacteria</taxon>
        <taxon>Pseudomonadati</taxon>
        <taxon>Pseudomonadota</taxon>
        <taxon>Acidithiobacillia</taxon>
        <taxon>Acidithiobacillales</taxon>
        <taxon>Acidithiobacillaceae</taxon>
        <taxon>Acidithiobacillus</taxon>
    </lineage>
</organism>
<gene>
    <name evidence="10" type="ORF">A6M23_05010</name>
    <name evidence="9" type="ORF">A6P07_09850</name>
</gene>
<dbReference type="EMBL" id="LWRY01000032">
    <property type="protein sequence ID" value="OCX74729.1"/>
    <property type="molecule type" value="Genomic_DNA"/>
</dbReference>
<dbReference type="InterPro" id="IPR027417">
    <property type="entry name" value="P-loop_NTPase"/>
</dbReference>
<feature type="compositionally biased region" description="Acidic residues" evidence="7">
    <location>
        <begin position="713"/>
        <end position="722"/>
    </location>
</feature>
<comment type="subcellular location">
    <subcellularLocation>
        <location evidence="1">Cell membrane</location>
        <topology evidence="1">Multi-pass membrane protein</topology>
    </subcellularLocation>
</comment>
<dbReference type="GO" id="GO:0005886">
    <property type="term" value="C:plasma membrane"/>
    <property type="evidence" value="ECO:0007669"/>
    <property type="project" value="UniProtKB-SubCell"/>
</dbReference>
<dbReference type="InterPro" id="IPR003688">
    <property type="entry name" value="TraG/VirD4"/>
</dbReference>
<evidence type="ECO:0000256" key="4">
    <source>
        <dbReference type="ARBA" id="ARBA00022692"/>
    </source>
</evidence>
<dbReference type="STRING" id="930.GCA_002079865_01430"/>
<feature type="transmembrane region" description="Helical" evidence="8">
    <location>
        <begin position="38"/>
        <end position="57"/>
    </location>
</feature>
<evidence type="ECO:0000256" key="2">
    <source>
        <dbReference type="ARBA" id="ARBA00008806"/>
    </source>
</evidence>
<evidence type="ECO:0000313" key="12">
    <source>
        <dbReference type="Proteomes" id="UP000095008"/>
    </source>
</evidence>
<feature type="region of interest" description="Disordered" evidence="7">
    <location>
        <begin position="684"/>
        <end position="784"/>
    </location>
</feature>
<comment type="caution">
    <text evidence="9">The sequence shown here is derived from an EMBL/GenBank/DDBJ whole genome shotgun (WGS) entry which is preliminary data.</text>
</comment>
<dbReference type="Pfam" id="PF02534">
    <property type="entry name" value="T4SS-DNA_transf"/>
    <property type="match status" value="1"/>
</dbReference>
<evidence type="ECO:0000313" key="9">
    <source>
        <dbReference type="EMBL" id="OCX72493.1"/>
    </source>
</evidence>
<proteinExistence type="inferred from homology"/>
<keyword evidence="5 8" id="KW-1133">Transmembrane helix</keyword>
<feature type="compositionally biased region" description="Basic and acidic residues" evidence="7">
    <location>
        <begin position="687"/>
        <end position="699"/>
    </location>
</feature>
<dbReference type="RefSeq" id="WP_024893849.1">
    <property type="nucleotide sequence ID" value="NZ_LGYM01000022.1"/>
</dbReference>
<keyword evidence="6 8" id="KW-0472">Membrane</keyword>
<dbReference type="InterPro" id="IPR051539">
    <property type="entry name" value="T4SS-coupling_protein"/>
</dbReference>
<evidence type="ECO:0000256" key="6">
    <source>
        <dbReference type="ARBA" id="ARBA00023136"/>
    </source>
</evidence>
<evidence type="ECO:0000256" key="7">
    <source>
        <dbReference type="SAM" id="MobiDB-lite"/>
    </source>
</evidence>
<keyword evidence="12" id="KW-1185">Reference proteome</keyword>
<accession>A0A1C2J1T6</accession>
<evidence type="ECO:0000313" key="11">
    <source>
        <dbReference type="Proteomes" id="UP000094893"/>
    </source>
</evidence>
<protein>
    <submittedName>
        <fullName evidence="9">Conjugal transfer protein TraG</fullName>
    </submittedName>
</protein>
<keyword evidence="4 8" id="KW-0812">Transmembrane</keyword>
<reference evidence="9 11" key="1">
    <citation type="journal article" date="2016" name="Int. J. Mol. Sci.">
        <title>Comparative genomics of the extreme acidophile Acidithiobacillus thiooxidans reveals intraspecific divergence and niche adaptation.</title>
        <authorList>
            <person name="Zhang X."/>
            <person name="Feng X."/>
            <person name="Tao J."/>
            <person name="Ma L."/>
            <person name="Xiao Y."/>
            <person name="Liang Y."/>
            <person name="Liu X."/>
            <person name="Yin H."/>
        </authorList>
    </citation>
    <scope>NUCLEOTIDE SEQUENCE [LARGE SCALE GENOMIC DNA]</scope>
    <source>
        <strain evidence="9 11">A02</strain>
        <strain evidence="10">DXS-W</strain>
    </source>
</reference>
<sequence length="784" mass="86508">MSILSGRKQPTPTLHRPNQKLLDYKTQRLARGGGLKTLIGGLAAGSIGVVLGTAYVAREMFPHYAGYGVYYYLDAGFLKNMHAWWFQVHGWRIYNPLKFIRPLFLLHDNNERMKLIEWMFGPGMVLGLVTGTLLGFKHKDAKQDVMENQVHGSAHWASAKEVADMALLPPPGDKKSVIPATALPSDPGEITANTPASWIKFDSRHICYVGAYVEKGKPTYLQHTGAEHIIAFAPTRSGKGVGLVLPTLLDGWMDSAVVHDIKGENYLLTAGYRRQQGHQILKFNPGDPSPDGCHFNPLDAVRIGTDFEVKDTMNIATMIVDPDGKGLNDHWQKTGFALLTSVILHILYALPDKTLRGVAAFLNDPTLNSVDEAFERMLTTEHDPSGRFGWKDLMGKPTKVHQAIAQSAKEMINKADNEKSGVISTMMSFLSIYRDPIIAKWTEKSDFNIIDLQDADTPVSLYLVTSPEDKNRLKPLIRLVLNLVASQFTSADRLVSEAGRMVCKGKHRLLMLLDEFPSLGKMDIFQDSIAFLAGYNVKLYLITQDMAQLEDEGHGYGKSGAKAIVGNCHIRVAYAPNQIETAEWLSKMLGTTTITLENDNQTYDAGMLGTNKGYSTSINYQSRALLTGDEVMRLRGPLKEGSNIKEPGDLLVFVAGFAPVYGQQMLYFKLPQLLKRAQVTCPATSDKLQDGKDYSKVFPDHGGILQAPQPPPMEDDDPLAETEDTKPKTVASTEPIEKPMDDDEISELEGMVNQATDEDGDASGGKYDTSERDADRNQIGGLMG</sequence>
<evidence type="ECO:0000256" key="5">
    <source>
        <dbReference type="ARBA" id="ARBA00022989"/>
    </source>
</evidence>